<dbReference type="AlphaFoldDB" id="A0AB40ALI2"/>
<protein>
    <submittedName>
        <fullName evidence="2">Uncharacterized protein LOC120251308</fullName>
    </submittedName>
</protein>
<evidence type="ECO:0000313" key="1">
    <source>
        <dbReference type="Proteomes" id="UP001515500"/>
    </source>
</evidence>
<keyword evidence="1" id="KW-1185">Reference proteome</keyword>
<reference evidence="2" key="1">
    <citation type="submission" date="2025-08" db="UniProtKB">
        <authorList>
            <consortium name="RefSeq"/>
        </authorList>
    </citation>
    <scope>IDENTIFICATION</scope>
</reference>
<name>A0AB40ALI2_DIOCR</name>
<dbReference type="Gene3D" id="3.30.70.270">
    <property type="match status" value="1"/>
</dbReference>
<proteinExistence type="predicted"/>
<accession>A0AB40ALI2</accession>
<dbReference type="InterPro" id="IPR053134">
    <property type="entry name" value="RNA-dir_DNA_polymerase"/>
</dbReference>
<dbReference type="InterPro" id="IPR043502">
    <property type="entry name" value="DNA/RNA_pol_sf"/>
</dbReference>
<sequence>MLKKWDIVDIVLEPVLHTPPENKLKELPAHLEYAFLKEDYRMSVIISCILEASQKKKLVDMLSGHKYYCFFDAMFGYLQILVDPEDQEKTTFTCPYDFMDVFMDDFSVLEESFEGCMKNLMRILSRCGETNLVLNWEKCHFMVKEGIELDKAKLDTIEKLPPI</sequence>
<gene>
    <name evidence="2" type="primary">LOC120251308</name>
</gene>
<evidence type="ECO:0000313" key="2">
    <source>
        <dbReference type="RefSeq" id="XP_039115795.1"/>
    </source>
</evidence>
<organism evidence="1 2">
    <name type="scientific">Dioscorea cayennensis subsp. rotundata</name>
    <name type="common">White Guinea yam</name>
    <name type="synonym">Dioscorea rotundata</name>
    <dbReference type="NCBI Taxonomy" id="55577"/>
    <lineage>
        <taxon>Eukaryota</taxon>
        <taxon>Viridiplantae</taxon>
        <taxon>Streptophyta</taxon>
        <taxon>Embryophyta</taxon>
        <taxon>Tracheophyta</taxon>
        <taxon>Spermatophyta</taxon>
        <taxon>Magnoliopsida</taxon>
        <taxon>Liliopsida</taxon>
        <taxon>Dioscoreales</taxon>
        <taxon>Dioscoreaceae</taxon>
        <taxon>Dioscorea</taxon>
    </lineage>
</organism>
<dbReference type="PANTHER" id="PTHR24559:SF444">
    <property type="entry name" value="REVERSE TRANSCRIPTASE DOMAIN-CONTAINING PROTEIN"/>
    <property type="match status" value="1"/>
</dbReference>
<dbReference type="InterPro" id="IPR043128">
    <property type="entry name" value="Rev_trsase/Diguanyl_cyclase"/>
</dbReference>
<dbReference type="SUPFAM" id="SSF56672">
    <property type="entry name" value="DNA/RNA polymerases"/>
    <property type="match status" value="1"/>
</dbReference>
<dbReference type="PANTHER" id="PTHR24559">
    <property type="entry name" value="TRANSPOSON TY3-I GAG-POL POLYPROTEIN"/>
    <property type="match status" value="1"/>
</dbReference>
<dbReference type="Proteomes" id="UP001515500">
    <property type="component" value="Chromosome 20"/>
</dbReference>
<dbReference type="RefSeq" id="XP_039115795.1">
    <property type="nucleotide sequence ID" value="XM_039259861.1"/>
</dbReference>
<dbReference type="GeneID" id="120251308"/>